<sequence length="204" mass="23509">SFYELKRNAAAGLDGVTWGEYENILYGRVVQLHKELHTGAYRVQASRRVYIPKADGKLRPLGIAAVEDKIVQQAVVKVLNMIYEEDFLGFSYGFRRGRSQHDALDAASVGITSQKIGWILDADIQAFFDTIDHKWMMRFLEHRIMDRRLLRLIHKWLKAGVIEDGRRTAAEKGTPQGSVISPLLANIYLHYVHDLWAHQWRGRH</sequence>
<dbReference type="PANTHER" id="PTHR34047:SF8">
    <property type="entry name" value="PROTEIN YKFC"/>
    <property type="match status" value="1"/>
</dbReference>
<keyword evidence="3" id="KW-0548">Nucleotidyltransferase</keyword>
<proteinExistence type="inferred from homology"/>
<evidence type="ECO:0000256" key="1">
    <source>
        <dbReference type="ARBA" id="ARBA00034120"/>
    </source>
</evidence>
<feature type="non-terminal residue" evidence="3">
    <location>
        <position position="204"/>
    </location>
</feature>
<keyword evidence="4" id="KW-1185">Reference proteome</keyword>
<keyword evidence="3" id="KW-0808">Transferase</keyword>
<dbReference type="Proteomes" id="UP000610594">
    <property type="component" value="Unassembled WGS sequence"/>
</dbReference>
<dbReference type="PROSITE" id="PS50878">
    <property type="entry name" value="RT_POL"/>
    <property type="match status" value="1"/>
</dbReference>
<comment type="caution">
    <text evidence="3">The sequence shown here is derived from an EMBL/GenBank/DDBJ whole genome shotgun (WGS) entry which is preliminary data.</text>
</comment>
<keyword evidence="3" id="KW-0695">RNA-directed DNA polymerase</keyword>
<accession>A0ABX0N5V3</accession>
<dbReference type="EMBL" id="WHJF01000355">
    <property type="protein sequence ID" value="NHZ67192.1"/>
    <property type="molecule type" value="Genomic_DNA"/>
</dbReference>
<evidence type="ECO:0000313" key="3">
    <source>
        <dbReference type="EMBL" id="NHZ67192.1"/>
    </source>
</evidence>
<reference evidence="3 4" key="1">
    <citation type="submission" date="2019-10" db="EMBL/GenBank/DDBJ databases">
        <title>Taxonomy of Antarctic Massilia spp.: description of Massilia rubra sp. nov., Massilia aquatica sp. nov., Massilia mucilaginosa sp. nov., Massilia frigida sp. nov. isolated from streams, lakes and regoliths.</title>
        <authorList>
            <person name="Holochova P."/>
            <person name="Sedlacek I."/>
            <person name="Kralova S."/>
            <person name="Maslanova I."/>
            <person name="Busse H.-J."/>
            <person name="Stankova E."/>
            <person name="Vrbovska V."/>
            <person name="Kovarovic V."/>
            <person name="Bartak M."/>
            <person name="Svec P."/>
            <person name="Pantucek R."/>
        </authorList>
    </citation>
    <scope>NUCLEOTIDE SEQUENCE [LARGE SCALE GENOMIC DNA]</scope>
    <source>
        <strain evidence="3 4">CCM 8694</strain>
    </source>
</reference>
<comment type="similarity">
    <text evidence="1">Belongs to the bacterial reverse transcriptase family.</text>
</comment>
<dbReference type="InterPro" id="IPR000477">
    <property type="entry name" value="RT_dom"/>
</dbReference>
<dbReference type="CDD" id="cd01651">
    <property type="entry name" value="RT_G2_intron"/>
    <property type="match status" value="1"/>
</dbReference>
<protein>
    <submittedName>
        <fullName evidence="3">Group II intron reverse transcriptase/maturase</fullName>
    </submittedName>
</protein>
<dbReference type="GO" id="GO:0003964">
    <property type="term" value="F:RNA-directed DNA polymerase activity"/>
    <property type="evidence" value="ECO:0007669"/>
    <property type="project" value="UniProtKB-KW"/>
</dbReference>
<dbReference type="RefSeq" id="WP_267876723.1">
    <property type="nucleotide sequence ID" value="NZ_WHJF01000355.1"/>
</dbReference>
<dbReference type="PANTHER" id="PTHR34047">
    <property type="entry name" value="NUCLEAR INTRON MATURASE 1, MITOCHONDRIAL-RELATED"/>
    <property type="match status" value="1"/>
</dbReference>
<evidence type="ECO:0000313" key="4">
    <source>
        <dbReference type="Proteomes" id="UP000610594"/>
    </source>
</evidence>
<organism evidence="3 4">
    <name type="scientific">Massilia genomosp. 1</name>
    <dbReference type="NCBI Taxonomy" id="2609280"/>
    <lineage>
        <taxon>Bacteria</taxon>
        <taxon>Pseudomonadati</taxon>
        <taxon>Pseudomonadota</taxon>
        <taxon>Betaproteobacteria</taxon>
        <taxon>Burkholderiales</taxon>
        <taxon>Oxalobacteraceae</taxon>
        <taxon>Telluria group</taxon>
        <taxon>Massilia</taxon>
    </lineage>
</organism>
<name>A0ABX0N5V3_9BURK</name>
<gene>
    <name evidence="3" type="ORF">F1735_33905</name>
</gene>
<feature type="non-terminal residue" evidence="3">
    <location>
        <position position="1"/>
    </location>
</feature>
<dbReference type="InterPro" id="IPR051083">
    <property type="entry name" value="GrpII_Intron_Splice-Mob/Def"/>
</dbReference>
<dbReference type="SUPFAM" id="SSF56672">
    <property type="entry name" value="DNA/RNA polymerases"/>
    <property type="match status" value="1"/>
</dbReference>
<dbReference type="Pfam" id="PF00078">
    <property type="entry name" value="RVT_1"/>
    <property type="match status" value="1"/>
</dbReference>
<feature type="domain" description="Reverse transcriptase" evidence="2">
    <location>
        <begin position="32"/>
        <end position="204"/>
    </location>
</feature>
<dbReference type="InterPro" id="IPR043502">
    <property type="entry name" value="DNA/RNA_pol_sf"/>
</dbReference>
<evidence type="ECO:0000259" key="2">
    <source>
        <dbReference type="PROSITE" id="PS50878"/>
    </source>
</evidence>